<dbReference type="InterPro" id="IPR018247">
    <property type="entry name" value="EF_Hand_1_Ca_BS"/>
</dbReference>
<reference evidence="2" key="1">
    <citation type="journal article" date="2013" name="Nature">
        <title>Draft genome of the wheat A-genome progenitor Triticum urartu.</title>
        <authorList>
            <person name="Ling H.Q."/>
            <person name="Zhao S."/>
            <person name="Liu D."/>
            <person name="Wang J."/>
            <person name="Sun H."/>
            <person name="Zhang C."/>
            <person name="Fan H."/>
            <person name="Li D."/>
            <person name="Dong L."/>
            <person name="Tao Y."/>
            <person name="Gao C."/>
            <person name="Wu H."/>
            <person name="Li Y."/>
            <person name="Cui Y."/>
            <person name="Guo X."/>
            <person name="Zheng S."/>
            <person name="Wang B."/>
            <person name="Yu K."/>
            <person name="Liang Q."/>
            <person name="Yang W."/>
            <person name="Lou X."/>
            <person name="Chen J."/>
            <person name="Feng M."/>
            <person name="Jian J."/>
            <person name="Zhang X."/>
            <person name="Luo G."/>
            <person name="Jiang Y."/>
            <person name="Liu J."/>
            <person name="Wang Z."/>
            <person name="Sha Y."/>
            <person name="Zhang B."/>
            <person name="Wu H."/>
            <person name="Tang D."/>
            <person name="Shen Q."/>
            <person name="Xue P."/>
            <person name="Zou S."/>
            <person name="Wang X."/>
            <person name="Liu X."/>
            <person name="Wang F."/>
            <person name="Yang Y."/>
            <person name="An X."/>
            <person name="Dong Z."/>
            <person name="Zhang K."/>
            <person name="Zhang X."/>
            <person name="Luo M.C."/>
            <person name="Dvorak J."/>
            <person name="Tong Y."/>
            <person name="Wang J."/>
            <person name="Yang H."/>
            <person name="Li Z."/>
            <person name="Wang D."/>
            <person name="Zhang A."/>
            <person name="Wang J."/>
        </authorList>
    </citation>
    <scope>NUCLEOTIDE SEQUENCE</scope>
</reference>
<dbReference type="InterPro" id="IPR002048">
    <property type="entry name" value="EF_hand_dom"/>
</dbReference>
<protein>
    <submittedName>
        <fullName evidence="2">Uncharacterized protein</fullName>
    </submittedName>
</protein>
<proteinExistence type="predicted"/>
<dbReference type="AlphaFoldDB" id="M7YZ50"/>
<accession>M7YZ50</accession>
<dbReference type="Gene3D" id="1.10.238.10">
    <property type="entry name" value="EF-hand"/>
    <property type="match status" value="1"/>
</dbReference>
<gene>
    <name evidence="2" type="ORF">TRIUR3_26519</name>
</gene>
<evidence type="ECO:0000313" key="2">
    <source>
        <dbReference type="EMBL" id="EMS45345.1"/>
    </source>
</evidence>
<dbReference type="InterPro" id="IPR011992">
    <property type="entry name" value="EF-hand-dom_pair"/>
</dbReference>
<dbReference type="GO" id="GO:0005509">
    <property type="term" value="F:calcium ion binding"/>
    <property type="evidence" value="ECO:0007669"/>
    <property type="project" value="InterPro"/>
</dbReference>
<keyword evidence="1" id="KW-0106">Calcium</keyword>
<sequence length="187" mass="21257">MPIRSAPCAWTVEEFKKWVDVNGDGRISKAELRQAIRRRGCWFATVRAGRAVRRADRDHNGYVDDAELENLVAFAREHLGMNISAREFVKVCYDDDVCYYVCSCLIVSVSASRSSSILAQSSTLKFSQVSQRNCQVLGHEPDDVSSTNVISRCYSAVQRYTLLQELFVPNIPLYFTRGRVEQLFPAY</sequence>
<dbReference type="PROSITE" id="PS50222">
    <property type="entry name" value="EF_HAND_2"/>
    <property type="match status" value="1"/>
</dbReference>
<name>M7YZ50_TRIUA</name>
<dbReference type="EMBL" id="KD287429">
    <property type="protein sequence ID" value="EMS45345.1"/>
    <property type="molecule type" value="Genomic_DNA"/>
</dbReference>
<dbReference type="PROSITE" id="PS00018">
    <property type="entry name" value="EF_HAND_1"/>
    <property type="match status" value="2"/>
</dbReference>
<evidence type="ECO:0000256" key="1">
    <source>
        <dbReference type="ARBA" id="ARBA00022837"/>
    </source>
</evidence>
<dbReference type="SUPFAM" id="SSF47473">
    <property type="entry name" value="EF-hand"/>
    <property type="match status" value="1"/>
</dbReference>
<dbReference type="Pfam" id="PF13202">
    <property type="entry name" value="EF-hand_5"/>
    <property type="match status" value="2"/>
</dbReference>
<dbReference type="STRING" id="4572.M7YZ50"/>
<organism evidence="2">
    <name type="scientific">Triticum urartu</name>
    <name type="common">Red wild einkorn</name>
    <name type="synonym">Crithodium urartu</name>
    <dbReference type="NCBI Taxonomy" id="4572"/>
    <lineage>
        <taxon>Eukaryota</taxon>
        <taxon>Viridiplantae</taxon>
        <taxon>Streptophyta</taxon>
        <taxon>Embryophyta</taxon>
        <taxon>Tracheophyta</taxon>
        <taxon>Spermatophyta</taxon>
        <taxon>Magnoliopsida</taxon>
        <taxon>Liliopsida</taxon>
        <taxon>Poales</taxon>
        <taxon>Poaceae</taxon>
        <taxon>BOP clade</taxon>
        <taxon>Pooideae</taxon>
        <taxon>Triticodae</taxon>
        <taxon>Triticeae</taxon>
        <taxon>Triticinae</taxon>
        <taxon>Triticum</taxon>
    </lineage>
</organism>